<proteinExistence type="predicted"/>
<organism evidence="1 2">
    <name type="scientific">Buddleja alternifolia</name>
    <dbReference type="NCBI Taxonomy" id="168488"/>
    <lineage>
        <taxon>Eukaryota</taxon>
        <taxon>Viridiplantae</taxon>
        <taxon>Streptophyta</taxon>
        <taxon>Embryophyta</taxon>
        <taxon>Tracheophyta</taxon>
        <taxon>Spermatophyta</taxon>
        <taxon>Magnoliopsida</taxon>
        <taxon>eudicotyledons</taxon>
        <taxon>Gunneridae</taxon>
        <taxon>Pentapetalae</taxon>
        <taxon>asterids</taxon>
        <taxon>lamiids</taxon>
        <taxon>Lamiales</taxon>
        <taxon>Scrophulariaceae</taxon>
        <taxon>Buddlejeae</taxon>
        <taxon>Buddleja</taxon>
    </lineage>
</organism>
<evidence type="ECO:0000313" key="1">
    <source>
        <dbReference type="EMBL" id="KAG8365355.1"/>
    </source>
</evidence>
<protein>
    <submittedName>
        <fullName evidence="1">Uncharacterized protein</fullName>
    </submittedName>
</protein>
<keyword evidence="2" id="KW-1185">Reference proteome</keyword>
<dbReference type="AlphaFoldDB" id="A0AAV6WEA5"/>
<comment type="caution">
    <text evidence="1">The sequence shown here is derived from an EMBL/GenBank/DDBJ whole genome shotgun (WGS) entry which is preliminary data.</text>
</comment>
<gene>
    <name evidence="1" type="ORF">BUALT_Bualt18G0096100</name>
</gene>
<evidence type="ECO:0000313" key="2">
    <source>
        <dbReference type="Proteomes" id="UP000826271"/>
    </source>
</evidence>
<name>A0AAV6WEA5_9LAMI</name>
<reference evidence="1" key="1">
    <citation type="submission" date="2019-10" db="EMBL/GenBank/DDBJ databases">
        <authorList>
            <person name="Zhang R."/>
            <person name="Pan Y."/>
            <person name="Wang J."/>
            <person name="Ma R."/>
            <person name="Yu S."/>
        </authorList>
    </citation>
    <scope>NUCLEOTIDE SEQUENCE</scope>
    <source>
        <strain evidence="1">LA-IB0</strain>
        <tissue evidence="1">Leaf</tissue>
    </source>
</reference>
<accession>A0AAV6WEA5</accession>
<sequence>MLQHPRFCSLMVRDSCTGRERWRKNVVDSDRHLIILHHPISDDEDAFVLRILWVRDKTTALSGGSGMELWPRRLATARFRLDD</sequence>
<dbReference type="EMBL" id="WHWC01000018">
    <property type="protein sequence ID" value="KAG8365355.1"/>
    <property type="molecule type" value="Genomic_DNA"/>
</dbReference>
<dbReference type="Proteomes" id="UP000826271">
    <property type="component" value="Unassembled WGS sequence"/>
</dbReference>